<dbReference type="GO" id="GO:0046872">
    <property type="term" value="F:metal ion binding"/>
    <property type="evidence" value="ECO:0007669"/>
    <property type="project" value="UniProtKB-KW"/>
</dbReference>
<evidence type="ECO:0000256" key="1">
    <source>
        <dbReference type="ARBA" id="ARBA00001966"/>
    </source>
</evidence>
<dbReference type="InterPro" id="IPR003482">
    <property type="entry name" value="Whib"/>
</dbReference>
<dbReference type="PANTHER" id="PTHR38839">
    <property type="entry name" value="TRANSCRIPTIONAL REGULATOR WHID-RELATED"/>
    <property type="match status" value="1"/>
</dbReference>
<keyword evidence="7" id="KW-0411">Iron-sulfur</keyword>
<dbReference type="EMBL" id="JAAKZZ010000646">
    <property type="protein sequence ID" value="NGO73178.1"/>
    <property type="molecule type" value="Genomic_DNA"/>
</dbReference>
<dbReference type="GO" id="GO:0045454">
    <property type="term" value="P:cell redox homeostasis"/>
    <property type="evidence" value="ECO:0007669"/>
    <property type="project" value="TreeGrafter"/>
</dbReference>
<dbReference type="InterPro" id="IPR034768">
    <property type="entry name" value="4FE4S_WBL"/>
</dbReference>
<keyword evidence="8" id="KW-0805">Transcription regulation</keyword>
<evidence type="ECO:0000256" key="10">
    <source>
        <dbReference type="ARBA" id="ARBA00023157"/>
    </source>
</evidence>
<comment type="cofactor">
    <cofactor evidence="1">
        <name>[4Fe-4S] cluster</name>
        <dbReference type="ChEBI" id="CHEBI:49883"/>
    </cofactor>
</comment>
<keyword evidence="14" id="KW-1185">Reference proteome</keyword>
<dbReference type="GO" id="GO:0003677">
    <property type="term" value="F:DNA binding"/>
    <property type="evidence" value="ECO:0007669"/>
    <property type="project" value="UniProtKB-KW"/>
</dbReference>
<keyword evidence="9" id="KW-0238">DNA-binding</keyword>
<sequence length="125" mass="13846">MVTWHHAAACRDHDPEIWFPSDGDAADRARAICAACPVKAPCLQLALLVEGNTARDSRYGIFAGLTGRQRRYAYEQLRESGHFATPHNWRTAPCGTRAAYRRHQRHGETPCAACRRAETAGRAAS</sequence>
<evidence type="ECO:0000313" key="14">
    <source>
        <dbReference type="Proteomes" id="UP000477722"/>
    </source>
</evidence>
<proteinExistence type="inferred from homology"/>
<evidence type="ECO:0000256" key="11">
    <source>
        <dbReference type="ARBA" id="ARBA00023163"/>
    </source>
</evidence>
<dbReference type="PANTHER" id="PTHR38839:SF4">
    <property type="entry name" value="TRANSCRIPTIONAL REGULATOR WHIB"/>
    <property type="match status" value="1"/>
</dbReference>
<evidence type="ECO:0000256" key="4">
    <source>
        <dbReference type="ARBA" id="ARBA00022485"/>
    </source>
</evidence>
<comment type="caution">
    <text evidence="13">The sequence shown here is derived from an EMBL/GenBank/DDBJ whole genome shotgun (WGS) entry which is preliminary data.</text>
</comment>
<evidence type="ECO:0000256" key="3">
    <source>
        <dbReference type="ARBA" id="ARBA00006597"/>
    </source>
</evidence>
<keyword evidence="11" id="KW-0804">Transcription</keyword>
<evidence type="ECO:0000313" key="13">
    <source>
        <dbReference type="EMBL" id="NGO73178.1"/>
    </source>
</evidence>
<dbReference type="Proteomes" id="UP000477722">
    <property type="component" value="Unassembled WGS sequence"/>
</dbReference>
<dbReference type="GO" id="GO:0005737">
    <property type="term" value="C:cytoplasm"/>
    <property type="evidence" value="ECO:0007669"/>
    <property type="project" value="UniProtKB-SubCell"/>
</dbReference>
<dbReference type="PROSITE" id="PS51674">
    <property type="entry name" value="4FE4S_WBL"/>
    <property type="match status" value="1"/>
</dbReference>
<reference evidence="13 14" key="1">
    <citation type="submission" date="2020-02" db="EMBL/GenBank/DDBJ databases">
        <title>Whole-genome analyses of novel actinobacteria.</title>
        <authorList>
            <person name="Sahin N."/>
            <person name="Tatar D."/>
        </authorList>
    </citation>
    <scope>NUCLEOTIDE SEQUENCE [LARGE SCALE GENOMIC DNA]</scope>
    <source>
        <strain evidence="13 14">SB3404</strain>
    </source>
</reference>
<accession>A0A6G4X718</accession>
<comment type="subcellular location">
    <subcellularLocation>
        <location evidence="2">Cytoplasm</location>
    </subcellularLocation>
</comment>
<evidence type="ECO:0000256" key="7">
    <source>
        <dbReference type="ARBA" id="ARBA00023014"/>
    </source>
</evidence>
<keyword evidence="10" id="KW-1015">Disulfide bond</keyword>
<evidence type="ECO:0000256" key="2">
    <source>
        <dbReference type="ARBA" id="ARBA00004496"/>
    </source>
</evidence>
<protein>
    <submittedName>
        <fullName evidence="13">WhiB family transcriptional regulator</fullName>
    </submittedName>
</protein>
<dbReference type="GO" id="GO:0047134">
    <property type="term" value="F:protein-disulfide reductase [NAD(P)H] activity"/>
    <property type="evidence" value="ECO:0007669"/>
    <property type="project" value="TreeGrafter"/>
</dbReference>
<evidence type="ECO:0000256" key="6">
    <source>
        <dbReference type="ARBA" id="ARBA00023004"/>
    </source>
</evidence>
<dbReference type="AlphaFoldDB" id="A0A6G4X718"/>
<evidence type="ECO:0000259" key="12">
    <source>
        <dbReference type="PROSITE" id="PS51674"/>
    </source>
</evidence>
<keyword evidence="6" id="KW-0408">Iron</keyword>
<evidence type="ECO:0000256" key="8">
    <source>
        <dbReference type="ARBA" id="ARBA00023015"/>
    </source>
</evidence>
<comment type="similarity">
    <text evidence="3">Belongs to the WhiB family.</text>
</comment>
<evidence type="ECO:0000256" key="5">
    <source>
        <dbReference type="ARBA" id="ARBA00022723"/>
    </source>
</evidence>
<keyword evidence="5" id="KW-0479">Metal-binding</keyword>
<dbReference type="GO" id="GO:0051539">
    <property type="term" value="F:4 iron, 4 sulfur cluster binding"/>
    <property type="evidence" value="ECO:0007669"/>
    <property type="project" value="UniProtKB-KW"/>
</dbReference>
<dbReference type="GO" id="GO:0045892">
    <property type="term" value="P:negative regulation of DNA-templated transcription"/>
    <property type="evidence" value="ECO:0007669"/>
    <property type="project" value="TreeGrafter"/>
</dbReference>
<gene>
    <name evidence="13" type="ORF">G5C65_33575</name>
</gene>
<feature type="domain" description="4Fe-4S Wbl-type" evidence="12">
    <location>
        <begin position="9"/>
        <end position="72"/>
    </location>
</feature>
<organism evidence="13 14">
    <name type="scientific">Streptomyces boncukensis</name>
    <dbReference type="NCBI Taxonomy" id="2711219"/>
    <lineage>
        <taxon>Bacteria</taxon>
        <taxon>Bacillati</taxon>
        <taxon>Actinomycetota</taxon>
        <taxon>Actinomycetes</taxon>
        <taxon>Kitasatosporales</taxon>
        <taxon>Streptomycetaceae</taxon>
        <taxon>Streptomyces</taxon>
    </lineage>
</organism>
<dbReference type="Pfam" id="PF02467">
    <property type="entry name" value="Whib"/>
    <property type="match status" value="1"/>
</dbReference>
<keyword evidence="4" id="KW-0004">4Fe-4S</keyword>
<name>A0A6G4X718_9ACTN</name>
<evidence type="ECO:0000256" key="9">
    <source>
        <dbReference type="ARBA" id="ARBA00023125"/>
    </source>
</evidence>